<dbReference type="AlphaFoldDB" id="A0A8T2V040"/>
<dbReference type="InterPro" id="IPR038969">
    <property type="entry name" value="FEN"/>
</dbReference>
<dbReference type="InterPro" id="IPR020045">
    <property type="entry name" value="DNA_polI_H3TH"/>
</dbReference>
<dbReference type="InterPro" id="IPR020046">
    <property type="entry name" value="5-3_exonucl_a-hlix_arch_N"/>
</dbReference>
<keyword evidence="6" id="KW-1185">Reference proteome</keyword>
<evidence type="ECO:0000256" key="3">
    <source>
        <dbReference type="ARBA" id="ARBA00023125"/>
    </source>
</evidence>
<dbReference type="GO" id="GO:0033567">
    <property type="term" value="P:DNA replication, Okazaki fragment processing"/>
    <property type="evidence" value="ECO:0007669"/>
    <property type="project" value="InterPro"/>
</dbReference>
<feature type="domain" description="5'-3' exonuclease" evidence="4">
    <location>
        <begin position="108"/>
        <end position="379"/>
    </location>
</feature>
<dbReference type="CDD" id="cd09898">
    <property type="entry name" value="H3TH_53EXO"/>
    <property type="match status" value="1"/>
</dbReference>
<dbReference type="GO" id="GO:0017108">
    <property type="term" value="F:5'-flap endonuclease activity"/>
    <property type="evidence" value="ECO:0007669"/>
    <property type="project" value="InterPro"/>
</dbReference>
<evidence type="ECO:0000256" key="2">
    <source>
        <dbReference type="ARBA" id="ARBA00022801"/>
    </source>
</evidence>
<dbReference type="SMART" id="SM00475">
    <property type="entry name" value="53EXOc"/>
    <property type="match status" value="1"/>
</dbReference>
<dbReference type="GO" id="GO:0008409">
    <property type="term" value="F:5'-3' exonuclease activity"/>
    <property type="evidence" value="ECO:0007669"/>
    <property type="project" value="InterPro"/>
</dbReference>
<dbReference type="InterPro" id="IPR002421">
    <property type="entry name" value="5-3_exonuclease"/>
</dbReference>
<dbReference type="InterPro" id="IPR029060">
    <property type="entry name" value="PIN-like_dom_sf"/>
</dbReference>
<dbReference type="FunFam" id="1.10.150.20:FF:000003">
    <property type="entry name" value="DNA polymerase I"/>
    <property type="match status" value="1"/>
</dbReference>
<dbReference type="PANTHER" id="PTHR42646">
    <property type="entry name" value="FLAP ENDONUCLEASE XNI"/>
    <property type="match status" value="1"/>
</dbReference>
<dbReference type="EMBL" id="CM035409">
    <property type="protein sequence ID" value="KAH7439155.1"/>
    <property type="molecule type" value="Genomic_DNA"/>
</dbReference>
<dbReference type="SUPFAM" id="SSF47807">
    <property type="entry name" value="5' to 3' exonuclease, C-terminal subdomain"/>
    <property type="match status" value="1"/>
</dbReference>
<dbReference type="SUPFAM" id="SSF88723">
    <property type="entry name" value="PIN domain-like"/>
    <property type="match status" value="1"/>
</dbReference>
<dbReference type="SMART" id="SM00279">
    <property type="entry name" value="HhH2"/>
    <property type="match status" value="1"/>
</dbReference>
<dbReference type="InterPro" id="IPR036279">
    <property type="entry name" value="5-3_exonuclease_C_sf"/>
</dbReference>
<dbReference type="Proteomes" id="UP000825935">
    <property type="component" value="Chromosome 4"/>
</dbReference>
<comment type="caution">
    <text evidence="5">The sequence shown here is derived from an EMBL/GenBank/DDBJ whole genome shotgun (WGS) entry which is preliminary data.</text>
</comment>
<dbReference type="PANTHER" id="PTHR42646:SF2">
    <property type="entry name" value="5'-3' EXONUCLEASE FAMILY PROTEIN"/>
    <property type="match status" value="1"/>
</dbReference>
<dbReference type="Pfam" id="PF02739">
    <property type="entry name" value="5_3_exonuc_N"/>
    <property type="match status" value="1"/>
</dbReference>
<gene>
    <name evidence="5" type="ORF">KP509_04G047800</name>
</gene>
<dbReference type="Pfam" id="PF01367">
    <property type="entry name" value="5_3_exonuc"/>
    <property type="match status" value="1"/>
</dbReference>
<reference evidence="5" key="1">
    <citation type="submission" date="2021-08" db="EMBL/GenBank/DDBJ databases">
        <title>WGS assembly of Ceratopteris richardii.</title>
        <authorList>
            <person name="Marchant D.B."/>
            <person name="Chen G."/>
            <person name="Jenkins J."/>
            <person name="Shu S."/>
            <person name="Leebens-Mack J."/>
            <person name="Grimwood J."/>
            <person name="Schmutz J."/>
            <person name="Soltis P."/>
            <person name="Soltis D."/>
            <person name="Chen Z.-H."/>
        </authorList>
    </citation>
    <scope>NUCLEOTIDE SEQUENCE</scope>
    <source>
        <strain evidence="5">Whitten #5841</strain>
        <tissue evidence="5">Leaf</tissue>
    </source>
</reference>
<keyword evidence="3" id="KW-0238">DNA-binding</keyword>
<evidence type="ECO:0000313" key="5">
    <source>
        <dbReference type="EMBL" id="KAH7439155.1"/>
    </source>
</evidence>
<evidence type="ECO:0000259" key="4">
    <source>
        <dbReference type="SMART" id="SM00475"/>
    </source>
</evidence>
<sequence>MATSFAMRVSSSKIEKIRFNVHTLRMDSLHQIHASALVNVCCQNFCTYSRTLRACVGAAKLSSSACLYGDHKTSLMQAQIKKIISLPDDQPLAQGLPSASQKSVQNPTRLILIDGKAVVYRAYFKIMAKLQHGGHMHDASDDSDWVLTVFTALSTVLKTFELVPSHMGVIFDHPGLTFRHAIYSNYKLNRSPTPDTVVQSLGYIKPALAAMGIRIVEVPGVEADDVIGTLAVNAVKEGAKVRVVSTDKDFFQLISPNIRLLRFVQHGSGMVSFGLEEFHQRFDGLDPSQFVDVLSLAGDRIDNIPGVRGIGEKTAIKLIKAYGSLENLLKERNSVKGKIASNGLQADEGEALLSKRLVTLRTDLPPYIIPLTFKDFLYRPPQDKGEHFLRAIKVMGSFVEGQFVADLERRSKHIWLQYN</sequence>
<evidence type="ECO:0000256" key="1">
    <source>
        <dbReference type="ARBA" id="ARBA00022722"/>
    </source>
</evidence>
<dbReference type="Gene3D" id="3.40.50.1010">
    <property type="entry name" value="5'-nuclease"/>
    <property type="match status" value="1"/>
</dbReference>
<proteinExistence type="predicted"/>
<accession>A0A8T2V040</accession>
<name>A0A8T2V040_CERRI</name>
<dbReference type="CDD" id="cd09859">
    <property type="entry name" value="PIN_53EXO"/>
    <property type="match status" value="1"/>
</dbReference>
<evidence type="ECO:0000313" key="6">
    <source>
        <dbReference type="Proteomes" id="UP000825935"/>
    </source>
</evidence>
<dbReference type="OMA" id="CQPNRKY"/>
<dbReference type="Gene3D" id="1.10.150.20">
    <property type="entry name" value="5' to 3' exonuclease, C-terminal subdomain"/>
    <property type="match status" value="1"/>
</dbReference>
<protein>
    <recommendedName>
        <fullName evidence="4">5'-3' exonuclease domain-containing protein</fullName>
    </recommendedName>
</protein>
<dbReference type="OrthoDB" id="275278at2759"/>
<keyword evidence="1" id="KW-0540">Nuclease</keyword>
<organism evidence="5 6">
    <name type="scientific">Ceratopteris richardii</name>
    <name type="common">Triangle waterfern</name>
    <dbReference type="NCBI Taxonomy" id="49495"/>
    <lineage>
        <taxon>Eukaryota</taxon>
        <taxon>Viridiplantae</taxon>
        <taxon>Streptophyta</taxon>
        <taxon>Embryophyta</taxon>
        <taxon>Tracheophyta</taxon>
        <taxon>Polypodiopsida</taxon>
        <taxon>Polypodiidae</taxon>
        <taxon>Polypodiales</taxon>
        <taxon>Pteridineae</taxon>
        <taxon>Pteridaceae</taxon>
        <taxon>Parkerioideae</taxon>
        <taxon>Ceratopteris</taxon>
    </lineage>
</organism>
<dbReference type="GO" id="GO:0003677">
    <property type="term" value="F:DNA binding"/>
    <property type="evidence" value="ECO:0007669"/>
    <property type="project" value="UniProtKB-KW"/>
</dbReference>
<dbReference type="InterPro" id="IPR008918">
    <property type="entry name" value="HhH2"/>
</dbReference>
<keyword evidence="2" id="KW-0378">Hydrolase</keyword>